<dbReference type="Proteomes" id="UP000185596">
    <property type="component" value="Unassembled WGS sequence"/>
</dbReference>
<proteinExistence type="predicted"/>
<sequence>MATYNTDAINACMRGVQDHTSKFGAVADTFSGVGLTPAAYGALPSSAALSGAVETLNTMLNEEFSAAESRLSGVARALDAVVTTVSDTDYAHADAMTPR</sequence>
<comment type="caution">
    <text evidence="1">The sequence shown here is derived from an EMBL/GenBank/DDBJ whole genome shotgun (WGS) entry which is preliminary data.</text>
</comment>
<name>A0A1Q8CFX0_9PSEU</name>
<evidence type="ECO:0000313" key="2">
    <source>
        <dbReference type="Proteomes" id="UP000185596"/>
    </source>
</evidence>
<dbReference type="STRING" id="1912961.BU204_28160"/>
<evidence type="ECO:0000313" key="1">
    <source>
        <dbReference type="EMBL" id="OLF13255.1"/>
    </source>
</evidence>
<accession>A0A1Q8CFX0</accession>
<dbReference type="EMBL" id="MSIE01000058">
    <property type="protein sequence ID" value="OLF13255.1"/>
    <property type="molecule type" value="Genomic_DNA"/>
</dbReference>
<dbReference type="OrthoDB" id="3695553at2"/>
<dbReference type="AlphaFoldDB" id="A0A1Q8CFX0"/>
<dbReference type="RefSeq" id="WP_075128791.1">
    <property type="nucleotide sequence ID" value="NZ_MSIE01000058.1"/>
</dbReference>
<protein>
    <submittedName>
        <fullName evidence="1">Uncharacterized protein</fullName>
    </submittedName>
</protein>
<reference evidence="1 2" key="1">
    <citation type="submission" date="2016-12" db="EMBL/GenBank/DDBJ databases">
        <title>The draft genome sequence of Actinophytocola sp. 11-183.</title>
        <authorList>
            <person name="Wang W."/>
            <person name="Yuan L."/>
        </authorList>
    </citation>
    <scope>NUCLEOTIDE SEQUENCE [LARGE SCALE GENOMIC DNA]</scope>
    <source>
        <strain evidence="1 2">11-183</strain>
    </source>
</reference>
<organism evidence="1 2">
    <name type="scientific">Actinophytocola xanthii</name>
    <dbReference type="NCBI Taxonomy" id="1912961"/>
    <lineage>
        <taxon>Bacteria</taxon>
        <taxon>Bacillati</taxon>
        <taxon>Actinomycetota</taxon>
        <taxon>Actinomycetes</taxon>
        <taxon>Pseudonocardiales</taxon>
        <taxon>Pseudonocardiaceae</taxon>
    </lineage>
</organism>
<gene>
    <name evidence="1" type="ORF">BU204_28160</name>
</gene>
<keyword evidence="2" id="KW-1185">Reference proteome</keyword>